<protein>
    <submittedName>
        <fullName evidence="2">Uncharacterized protein</fullName>
    </submittedName>
</protein>
<comment type="caution">
    <text evidence="2">The sequence shown here is derived from an EMBL/GenBank/DDBJ whole genome shotgun (WGS) entry which is preliminary data.</text>
</comment>
<organism evidence="2 3">
    <name type="scientific">Deinococcus piscis</name>
    <dbReference type="NCBI Taxonomy" id="394230"/>
    <lineage>
        <taxon>Bacteria</taxon>
        <taxon>Thermotogati</taxon>
        <taxon>Deinococcota</taxon>
        <taxon>Deinococci</taxon>
        <taxon>Deinococcales</taxon>
        <taxon>Deinococcaceae</taxon>
        <taxon>Deinococcus</taxon>
    </lineage>
</organism>
<dbReference type="RefSeq" id="WP_189642164.1">
    <property type="nucleotide sequence ID" value="NZ_BNAL01000004.1"/>
</dbReference>
<keyword evidence="1" id="KW-1133">Transmembrane helix</keyword>
<evidence type="ECO:0000313" key="3">
    <source>
        <dbReference type="Proteomes" id="UP000632154"/>
    </source>
</evidence>
<reference evidence="3" key="1">
    <citation type="journal article" date="2019" name="Int. J. Syst. Evol. Microbiol.">
        <title>The Global Catalogue of Microorganisms (GCM) 10K type strain sequencing project: providing services to taxonomists for standard genome sequencing and annotation.</title>
        <authorList>
            <consortium name="The Broad Institute Genomics Platform"/>
            <consortium name="The Broad Institute Genome Sequencing Center for Infectious Disease"/>
            <person name="Wu L."/>
            <person name="Ma J."/>
        </authorList>
    </citation>
    <scope>NUCLEOTIDE SEQUENCE [LARGE SCALE GENOMIC DNA]</scope>
    <source>
        <strain evidence="3">CGMCC 1.18439</strain>
    </source>
</reference>
<feature type="transmembrane region" description="Helical" evidence="1">
    <location>
        <begin position="101"/>
        <end position="130"/>
    </location>
</feature>
<accession>A0ABQ3K1M7</accession>
<proteinExistence type="predicted"/>
<name>A0ABQ3K1M7_9DEIO</name>
<evidence type="ECO:0000313" key="2">
    <source>
        <dbReference type="EMBL" id="GHF96645.1"/>
    </source>
</evidence>
<feature type="transmembrane region" description="Helical" evidence="1">
    <location>
        <begin position="70"/>
        <end position="89"/>
    </location>
</feature>
<keyword evidence="1" id="KW-0812">Transmembrane</keyword>
<dbReference type="EMBL" id="BNAL01000004">
    <property type="protein sequence ID" value="GHF96645.1"/>
    <property type="molecule type" value="Genomic_DNA"/>
</dbReference>
<keyword evidence="3" id="KW-1185">Reference proteome</keyword>
<keyword evidence="1" id="KW-0472">Membrane</keyword>
<gene>
    <name evidence="2" type="ORF">GCM10017783_05650</name>
</gene>
<dbReference type="Proteomes" id="UP000632154">
    <property type="component" value="Unassembled WGS sequence"/>
</dbReference>
<feature type="transmembrane region" description="Helical" evidence="1">
    <location>
        <begin position="20"/>
        <end position="41"/>
    </location>
</feature>
<sequence length="140" mass="15531">MTRETTASSTRPVPPQLKWLTLPLLIELVSNAIALLTLPFAQDTLIAQLQTTLPQLGIENLELTPALLQSTLWTTFFILMALTLLLYFVREGVKDGRGWAWVMCILIGVFSLLNLPLGPFIGLALLYGAFQPAVRAYFGR</sequence>
<evidence type="ECO:0000256" key="1">
    <source>
        <dbReference type="SAM" id="Phobius"/>
    </source>
</evidence>